<accession>A0ABS1V315</accession>
<sequence>MSDWRSLETFSFGDGPELADELLALVLAGRKTATCWAASQGLLTEIGKQMVALDGAGRPRAVIETIELTRRRFGQVDAAFAHDEGEGDRSLAYWRHAHRIYFTRLGQFAEDMELWCERFRVVEVIPAAPG</sequence>
<dbReference type="RefSeq" id="WP_202825828.1">
    <property type="nucleotide sequence ID" value="NZ_JAEUXJ010000004.1"/>
</dbReference>
<dbReference type="PANTHER" id="PTHR39203">
    <property type="entry name" value="CYTOPLASMIC PROTEIN-RELATED"/>
    <property type="match status" value="1"/>
</dbReference>
<dbReference type="PIRSF" id="PIRSF021320">
    <property type="entry name" value="DUF984"/>
    <property type="match status" value="1"/>
</dbReference>
<dbReference type="Pfam" id="PF04266">
    <property type="entry name" value="ASCH"/>
    <property type="match status" value="1"/>
</dbReference>
<dbReference type="CDD" id="cd06553">
    <property type="entry name" value="ASCH_Ef3133_like"/>
    <property type="match status" value="1"/>
</dbReference>
<comment type="caution">
    <text evidence="2">The sequence shown here is derived from an EMBL/GenBank/DDBJ whole genome shotgun (WGS) entry which is preliminary data.</text>
</comment>
<reference evidence="2 3" key="1">
    <citation type="submission" date="2021-01" db="EMBL/GenBank/DDBJ databases">
        <title>Belnapia mucosa sp. nov. and Belnapia arida sp. nov., isolated from the Tabernas Desert (Almeria, Spain).</title>
        <authorList>
            <person name="Molina-Menor E."/>
            <person name="Vidal-Verdu A."/>
            <person name="Calonge A."/>
            <person name="Satari L."/>
            <person name="Pereto Magraner J."/>
            <person name="Porcar Miralles M."/>
        </authorList>
    </citation>
    <scope>NUCLEOTIDE SEQUENCE [LARGE SCALE GENOMIC DNA]</scope>
    <source>
        <strain evidence="2 3">T6</strain>
    </source>
</reference>
<dbReference type="Proteomes" id="UP000606490">
    <property type="component" value="Unassembled WGS sequence"/>
</dbReference>
<evidence type="ECO:0000313" key="2">
    <source>
        <dbReference type="EMBL" id="MBL6456091.1"/>
    </source>
</evidence>
<protein>
    <submittedName>
        <fullName evidence="2">ASCH domain-containing protein</fullName>
    </submittedName>
</protein>
<dbReference type="Gene3D" id="3.10.400.10">
    <property type="entry name" value="Sulfate adenylyltransferase"/>
    <property type="match status" value="1"/>
</dbReference>
<dbReference type="InterPro" id="IPR009326">
    <property type="entry name" value="DUF984"/>
</dbReference>
<dbReference type="EMBL" id="JAEUXJ010000004">
    <property type="protein sequence ID" value="MBL6456091.1"/>
    <property type="molecule type" value="Genomic_DNA"/>
</dbReference>
<organism evidence="2 3">
    <name type="scientific">Belnapia mucosa</name>
    <dbReference type="NCBI Taxonomy" id="2804532"/>
    <lineage>
        <taxon>Bacteria</taxon>
        <taxon>Pseudomonadati</taxon>
        <taxon>Pseudomonadota</taxon>
        <taxon>Alphaproteobacteria</taxon>
        <taxon>Acetobacterales</taxon>
        <taxon>Roseomonadaceae</taxon>
        <taxon>Belnapia</taxon>
    </lineage>
</organism>
<dbReference type="SMART" id="SM01022">
    <property type="entry name" value="ASCH"/>
    <property type="match status" value="1"/>
</dbReference>
<dbReference type="InterPro" id="IPR007374">
    <property type="entry name" value="ASCH_domain"/>
</dbReference>
<dbReference type="InterPro" id="IPR015947">
    <property type="entry name" value="PUA-like_sf"/>
</dbReference>
<dbReference type="SUPFAM" id="SSF88697">
    <property type="entry name" value="PUA domain-like"/>
    <property type="match status" value="1"/>
</dbReference>
<evidence type="ECO:0000259" key="1">
    <source>
        <dbReference type="SMART" id="SM01022"/>
    </source>
</evidence>
<dbReference type="PANTHER" id="PTHR39203:SF1">
    <property type="entry name" value="CYTOPLASMIC PROTEIN"/>
    <property type="match status" value="1"/>
</dbReference>
<keyword evidence="3" id="KW-1185">Reference proteome</keyword>
<name>A0ABS1V315_9PROT</name>
<proteinExistence type="predicted"/>
<evidence type="ECO:0000313" key="3">
    <source>
        <dbReference type="Proteomes" id="UP000606490"/>
    </source>
</evidence>
<feature type="domain" description="ASCH" evidence="1">
    <location>
        <begin position="10"/>
        <end position="123"/>
    </location>
</feature>
<gene>
    <name evidence="2" type="ORF">JMJ55_12210</name>
</gene>